<protein>
    <submittedName>
        <fullName evidence="2">Uncharacterized protein</fullName>
    </submittedName>
</protein>
<name>A0ABX4BKU5_FLAFR</name>
<feature type="transmembrane region" description="Helical" evidence="1">
    <location>
        <begin position="41"/>
        <end position="61"/>
    </location>
</feature>
<comment type="caution">
    <text evidence="2">The sequence shown here is derived from an EMBL/GenBank/DDBJ whole genome shotgun (WGS) entry which is preliminary data.</text>
</comment>
<reference evidence="2 3" key="1">
    <citation type="submission" date="2016-11" db="EMBL/GenBank/DDBJ databases">
        <title>Whole genomes of Flavobacteriaceae.</title>
        <authorList>
            <person name="Stine C."/>
            <person name="Li C."/>
            <person name="Tadesse D."/>
        </authorList>
    </citation>
    <scope>NUCLEOTIDE SEQUENCE [LARGE SCALE GENOMIC DNA]</scope>
    <source>
        <strain evidence="2 3">DSM 15937</strain>
    </source>
</reference>
<dbReference type="Proteomes" id="UP000198382">
    <property type="component" value="Unassembled WGS sequence"/>
</dbReference>
<keyword evidence="1" id="KW-0472">Membrane</keyword>
<accession>A0ABX4BKU5</accession>
<sequence length="65" mass="6970">MGGFLVFIGSMIAFISVIAFLVGIGRLIFISENKQLSLKIILFSVIAFVIGFGTCAANFTLGNMH</sequence>
<keyword evidence="1" id="KW-1133">Transmembrane helix</keyword>
<evidence type="ECO:0000313" key="3">
    <source>
        <dbReference type="Proteomes" id="UP000198382"/>
    </source>
</evidence>
<feature type="transmembrane region" description="Helical" evidence="1">
    <location>
        <begin position="6"/>
        <end position="29"/>
    </location>
</feature>
<keyword evidence="1" id="KW-0812">Transmembrane</keyword>
<evidence type="ECO:0000256" key="1">
    <source>
        <dbReference type="SAM" id="Phobius"/>
    </source>
</evidence>
<gene>
    <name evidence="2" type="ORF">B0A65_20735</name>
</gene>
<dbReference type="EMBL" id="MUGV01000042">
    <property type="protein sequence ID" value="OXA75833.1"/>
    <property type="molecule type" value="Genomic_DNA"/>
</dbReference>
<proteinExistence type="predicted"/>
<keyword evidence="3" id="KW-1185">Reference proteome</keyword>
<evidence type="ECO:0000313" key="2">
    <source>
        <dbReference type="EMBL" id="OXA75833.1"/>
    </source>
</evidence>
<dbReference type="RefSeq" id="WP_074658399.1">
    <property type="nucleotide sequence ID" value="NZ_MUGV01000042.1"/>
</dbReference>
<organism evidence="2 3">
    <name type="scientific">Flavobacterium frigidimaris</name>
    <dbReference type="NCBI Taxonomy" id="262320"/>
    <lineage>
        <taxon>Bacteria</taxon>
        <taxon>Pseudomonadati</taxon>
        <taxon>Bacteroidota</taxon>
        <taxon>Flavobacteriia</taxon>
        <taxon>Flavobacteriales</taxon>
        <taxon>Flavobacteriaceae</taxon>
        <taxon>Flavobacterium</taxon>
    </lineage>
</organism>